<dbReference type="PANTHER" id="PTHR48043:SF159">
    <property type="entry name" value="EG:EG0003.4 PROTEIN-RELATED"/>
    <property type="match status" value="1"/>
</dbReference>
<evidence type="ECO:0000256" key="5">
    <source>
        <dbReference type="SAM" id="SignalP"/>
    </source>
</evidence>
<name>A0A8S1D9X0_9INSE</name>
<dbReference type="OrthoDB" id="5835829at2759"/>
<keyword evidence="4" id="KW-1133">Transmembrane helix</keyword>
<evidence type="ECO:0008006" key="8">
    <source>
        <dbReference type="Google" id="ProtNLM"/>
    </source>
</evidence>
<accession>A0A8S1D9X0</accession>
<dbReference type="Gene3D" id="3.40.50.2000">
    <property type="entry name" value="Glycogen Phosphorylase B"/>
    <property type="match status" value="3"/>
</dbReference>
<comment type="similarity">
    <text evidence="1">Belongs to the UDP-glycosyltransferase family.</text>
</comment>
<dbReference type="CDD" id="cd03784">
    <property type="entry name" value="GT1_Gtf-like"/>
    <property type="match status" value="2"/>
</dbReference>
<evidence type="ECO:0000256" key="1">
    <source>
        <dbReference type="ARBA" id="ARBA00009995"/>
    </source>
</evidence>
<proteinExistence type="inferred from homology"/>
<keyword evidence="4" id="KW-0472">Membrane</keyword>
<dbReference type="InterPro" id="IPR002213">
    <property type="entry name" value="UDP_glucos_trans"/>
</dbReference>
<gene>
    <name evidence="6" type="ORF">CLODIP_2_CD13695</name>
</gene>
<keyword evidence="3" id="KW-0808">Transferase</keyword>
<sequence length="923" mass="104153">MTRLIILLAFSSFTLASVNGARILGLFPYPSRSHLNVYSTLTKALAARGHELVVVSAYPLAKPPANYTDIDSMPAVRAIHDAIFNANVYDDFSDFPLYLIMTSFWDEGLWVTEEFLKYSKVQEIIQDKRGFDLVISEAFVDEAVYAFAFHFQAPLILISSMNGLHWINHAVGNPAPLSYYPNPMLTYTDRMEFTERLTNFLFTKMWDLGNYFYYYPKQNELKDMIFGPGLPDVREIERNVSLVLLNAHFSTTFPRPLVPAMVEVGGMHVSPKTNKLPADIQEFLDGATQGAIYFSMGSNLRSDLMPAEKIREILAAFAKIPQRVLWKWESDELAKRLENVKTAKWLPQQDILAHPNVKVFITHGGLLSAQEAAFHGVALIGIPIFGDQMLNVKQAERAGYAVVVNYHTISESSFSAAIAKALHDDRIQSEAKRRAKTLGAKILAITPIVSPSHGIWNRALLEGLADKGHDVTAIIPFVGKNRTGISYHDIGGLYEDDDFIEFAHLGIKGNIDAFWDFATEVNPTQVQSEVSKRLLIDSKEKYDLVIYEMCMSEVFVAILPKFQAPIVAINAYADGWWNWESFGVDARPSIFPSSILPYKYPMTFRQRVVNFLTRLYDRYQRRNYLKGQQALANHVFGKQASQIDEVENNYDFFLVNNGPPGVDLGRALPPNFKEVGCLQCRPADPSKLQPNVREFLDSATDGFIFFSLGSNVKSSLLPDDVKKGILEVFGKLKQKVLWKFEDDELPGKPKNVLINKWLSQQDVLGHKNMRVFITHGGRLSAQEANYHGVPLVVIPIFADQHKNGENALNAGVGVTLKFLSFTKEKFAKAIQEVLNNPIYGENAQRYSSIAKDTLHTPLEEAIFWIEYVIRHKGAKHLRPAGQHLNWIQLHSIDVIAFLLSPLVLIAFLLKKFLCSKKEKVKKQ</sequence>
<dbReference type="Pfam" id="PF00201">
    <property type="entry name" value="UDPGT"/>
    <property type="match status" value="2"/>
</dbReference>
<evidence type="ECO:0000313" key="7">
    <source>
        <dbReference type="Proteomes" id="UP000494165"/>
    </source>
</evidence>
<evidence type="ECO:0000256" key="2">
    <source>
        <dbReference type="ARBA" id="ARBA00022676"/>
    </source>
</evidence>
<organism evidence="6 7">
    <name type="scientific">Cloeon dipterum</name>
    <dbReference type="NCBI Taxonomy" id="197152"/>
    <lineage>
        <taxon>Eukaryota</taxon>
        <taxon>Metazoa</taxon>
        <taxon>Ecdysozoa</taxon>
        <taxon>Arthropoda</taxon>
        <taxon>Hexapoda</taxon>
        <taxon>Insecta</taxon>
        <taxon>Pterygota</taxon>
        <taxon>Palaeoptera</taxon>
        <taxon>Ephemeroptera</taxon>
        <taxon>Pisciforma</taxon>
        <taxon>Baetidae</taxon>
        <taxon>Cloeon</taxon>
    </lineage>
</organism>
<feature type="chain" id="PRO_5035760157" description="UDP-glycosyltransferases domain-containing protein" evidence="5">
    <location>
        <begin position="17"/>
        <end position="923"/>
    </location>
</feature>
<keyword evidence="7" id="KW-1185">Reference proteome</keyword>
<comment type="caution">
    <text evidence="6">The sequence shown here is derived from an EMBL/GenBank/DDBJ whole genome shotgun (WGS) entry which is preliminary data.</text>
</comment>
<dbReference type="InterPro" id="IPR050271">
    <property type="entry name" value="UDP-glycosyltransferase"/>
</dbReference>
<keyword evidence="4" id="KW-0812">Transmembrane</keyword>
<feature type="transmembrane region" description="Helical" evidence="4">
    <location>
        <begin position="894"/>
        <end position="913"/>
    </location>
</feature>
<dbReference type="FunFam" id="3.40.50.2000:FF:000050">
    <property type="entry name" value="UDP-glucuronosyltransferase"/>
    <property type="match status" value="2"/>
</dbReference>
<evidence type="ECO:0000256" key="3">
    <source>
        <dbReference type="ARBA" id="ARBA00022679"/>
    </source>
</evidence>
<dbReference type="SUPFAM" id="SSF53756">
    <property type="entry name" value="UDP-Glycosyltransferase/glycogen phosphorylase"/>
    <property type="match status" value="2"/>
</dbReference>
<dbReference type="AlphaFoldDB" id="A0A8S1D9X0"/>
<dbReference type="GO" id="GO:0008194">
    <property type="term" value="F:UDP-glycosyltransferase activity"/>
    <property type="evidence" value="ECO:0007669"/>
    <property type="project" value="InterPro"/>
</dbReference>
<evidence type="ECO:0000313" key="6">
    <source>
        <dbReference type="EMBL" id="CAB3377025.1"/>
    </source>
</evidence>
<dbReference type="EMBL" id="CADEPI010000138">
    <property type="protein sequence ID" value="CAB3377025.1"/>
    <property type="molecule type" value="Genomic_DNA"/>
</dbReference>
<keyword evidence="5" id="KW-0732">Signal</keyword>
<dbReference type="PANTHER" id="PTHR48043">
    <property type="entry name" value="EG:EG0003.4 PROTEIN-RELATED"/>
    <property type="match status" value="1"/>
</dbReference>
<protein>
    <recommendedName>
        <fullName evidence="8">UDP-glycosyltransferases domain-containing protein</fullName>
    </recommendedName>
</protein>
<keyword evidence="2" id="KW-0328">Glycosyltransferase</keyword>
<evidence type="ECO:0000256" key="4">
    <source>
        <dbReference type="SAM" id="Phobius"/>
    </source>
</evidence>
<reference evidence="6 7" key="1">
    <citation type="submission" date="2020-04" db="EMBL/GenBank/DDBJ databases">
        <authorList>
            <person name="Alioto T."/>
            <person name="Alioto T."/>
            <person name="Gomez Garrido J."/>
        </authorList>
    </citation>
    <scope>NUCLEOTIDE SEQUENCE [LARGE SCALE GENOMIC DNA]</scope>
</reference>
<dbReference type="Proteomes" id="UP000494165">
    <property type="component" value="Unassembled WGS sequence"/>
</dbReference>
<feature type="signal peptide" evidence="5">
    <location>
        <begin position="1"/>
        <end position="16"/>
    </location>
</feature>